<gene>
    <name evidence="3" type="ORF">GBG19_00945</name>
</gene>
<reference evidence="3 4" key="1">
    <citation type="submission" date="2019-10" db="EMBL/GenBank/DDBJ databases">
        <title>Poseidonibacter ostreae sp. nov., isolated from the gut of the Ostrea denselamellosa.</title>
        <authorList>
            <person name="Choi A."/>
        </authorList>
    </citation>
    <scope>NUCLEOTIDE SEQUENCE [LARGE SCALE GENOMIC DNA]</scope>
    <source>
        <strain evidence="3 4">SJOD-M-33</strain>
    </source>
</reference>
<evidence type="ECO:0000256" key="1">
    <source>
        <dbReference type="SAM" id="MobiDB-lite"/>
    </source>
</evidence>
<feature type="chain" id="PRO_5027118388" evidence="2">
    <location>
        <begin position="26"/>
        <end position="163"/>
    </location>
</feature>
<organism evidence="3 4">
    <name type="scientific">Poseidonibacter ostreae</name>
    <dbReference type="NCBI Taxonomy" id="2654171"/>
    <lineage>
        <taxon>Bacteria</taxon>
        <taxon>Pseudomonadati</taxon>
        <taxon>Campylobacterota</taxon>
        <taxon>Epsilonproteobacteria</taxon>
        <taxon>Campylobacterales</taxon>
        <taxon>Arcobacteraceae</taxon>
        <taxon>Poseidonibacter</taxon>
    </lineage>
</organism>
<dbReference type="Proteomes" id="UP000472839">
    <property type="component" value="Unassembled WGS sequence"/>
</dbReference>
<evidence type="ECO:0000313" key="4">
    <source>
        <dbReference type="Proteomes" id="UP000472839"/>
    </source>
</evidence>
<accession>A0A6L4WWM5</accession>
<comment type="caution">
    <text evidence="3">The sequence shown here is derived from an EMBL/GenBank/DDBJ whole genome shotgun (WGS) entry which is preliminary data.</text>
</comment>
<feature type="signal peptide" evidence="2">
    <location>
        <begin position="1"/>
        <end position="25"/>
    </location>
</feature>
<keyword evidence="2" id="KW-0732">Signal</keyword>
<name>A0A6L4WWM5_9BACT</name>
<feature type="compositionally biased region" description="Basic and acidic residues" evidence="1">
    <location>
        <begin position="99"/>
        <end position="113"/>
    </location>
</feature>
<sequence length="163" mass="18706">MNKRIYMKKLIKVILLLALSASLLNGGMIWEATKDAGKGATVYGAKKAWGYYKKNKPKKLHKNSKNYKGDSHVYSIENKKGAYKIGESSQGKNKYGKSKRAEQQVRKLQRETGDSSFKSKIRKDFNSKEKARKYETKFIEKTRAFFGKNKDDKSILLGNKINR</sequence>
<feature type="region of interest" description="Disordered" evidence="1">
    <location>
        <begin position="85"/>
        <end position="123"/>
    </location>
</feature>
<dbReference type="EMBL" id="WFKK01000001">
    <property type="protein sequence ID" value="KAB7891436.1"/>
    <property type="molecule type" value="Genomic_DNA"/>
</dbReference>
<evidence type="ECO:0000313" key="3">
    <source>
        <dbReference type="EMBL" id="KAB7891436.1"/>
    </source>
</evidence>
<evidence type="ECO:0000256" key="2">
    <source>
        <dbReference type="SAM" id="SignalP"/>
    </source>
</evidence>
<dbReference type="AlphaFoldDB" id="A0A6L4WWM5"/>
<protein>
    <submittedName>
        <fullName evidence="3">Uncharacterized protein</fullName>
    </submittedName>
</protein>
<proteinExistence type="predicted"/>